<dbReference type="AlphaFoldDB" id="A0A173UUF6"/>
<dbReference type="Proteomes" id="UP000095598">
    <property type="component" value="Unassembled WGS sequence"/>
</dbReference>
<keyword evidence="2" id="KW-0812">Transmembrane</keyword>
<organism evidence="3 4">
    <name type="scientific">Anaerostipes hadrus</name>
    <dbReference type="NCBI Taxonomy" id="649756"/>
    <lineage>
        <taxon>Bacteria</taxon>
        <taxon>Bacillati</taxon>
        <taxon>Bacillota</taxon>
        <taxon>Clostridia</taxon>
        <taxon>Lachnospirales</taxon>
        <taxon>Lachnospiraceae</taxon>
        <taxon>Anaerostipes</taxon>
    </lineage>
</organism>
<sequence length="128" mass="14763">MIEVEINQDIRDYKTKLIGPFTTRQVICLVLGGGTVIGAYNLLQPFMTSDTTMIACMIFAIPFILMSGIFEPHGMKMEDFLKASFVSLVLSPTVRKYELENSYNKQLMEERKKKKKKKRKKSKIKAYK</sequence>
<dbReference type="InterPro" id="IPR024414">
    <property type="entry name" value="Uncharacterised_PrgI"/>
</dbReference>
<dbReference type="Pfam" id="PF12666">
    <property type="entry name" value="PrgI"/>
    <property type="match status" value="1"/>
</dbReference>
<feature type="transmembrane region" description="Helical" evidence="2">
    <location>
        <begin position="52"/>
        <end position="70"/>
    </location>
</feature>
<evidence type="ECO:0000256" key="1">
    <source>
        <dbReference type="SAM" id="MobiDB-lite"/>
    </source>
</evidence>
<keyword evidence="2" id="KW-0472">Membrane</keyword>
<evidence type="ECO:0000256" key="2">
    <source>
        <dbReference type="SAM" id="Phobius"/>
    </source>
</evidence>
<keyword evidence="2" id="KW-1133">Transmembrane helix</keyword>
<evidence type="ECO:0000313" key="3">
    <source>
        <dbReference type="EMBL" id="CUN17248.1"/>
    </source>
</evidence>
<gene>
    <name evidence="3" type="ORF">ERS852425_03095</name>
</gene>
<feature type="compositionally biased region" description="Basic residues" evidence="1">
    <location>
        <begin position="112"/>
        <end position="128"/>
    </location>
</feature>
<dbReference type="RefSeq" id="WP_044922565.1">
    <property type="nucleotide sequence ID" value="NZ_CYXT01000033.1"/>
</dbReference>
<evidence type="ECO:0000313" key="4">
    <source>
        <dbReference type="Proteomes" id="UP000095598"/>
    </source>
</evidence>
<dbReference type="EMBL" id="CYXT01000033">
    <property type="protein sequence ID" value="CUN17248.1"/>
    <property type="molecule type" value="Genomic_DNA"/>
</dbReference>
<feature type="transmembrane region" description="Helical" evidence="2">
    <location>
        <begin position="21"/>
        <end position="40"/>
    </location>
</feature>
<proteinExistence type="predicted"/>
<name>A0A173UUF6_ANAHA</name>
<protein>
    <submittedName>
        <fullName evidence="3">PrgI family protein</fullName>
    </submittedName>
</protein>
<reference evidence="3 4" key="1">
    <citation type="submission" date="2015-09" db="EMBL/GenBank/DDBJ databases">
        <authorList>
            <consortium name="Pathogen Informatics"/>
        </authorList>
    </citation>
    <scope>NUCLEOTIDE SEQUENCE [LARGE SCALE GENOMIC DNA]</scope>
    <source>
        <strain evidence="3 4">2789STDY5608868</strain>
    </source>
</reference>
<feature type="region of interest" description="Disordered" evidence="1">
    <location>
        <begin position="108"/>
        <end position="128"/>
    </location>
</feature>
<accession>A0A173UUF6</accession>